<organism evidence="3 4">
    <name type="scientific">Gluconacetobacter aggeris</name>
    <dbReference type="NCBI Taxonomy" id="1286186"/>
    <lineage>
        <taxon>Bacteria</taxon>
        <taxon>Pseudomonadati</taxon>
        <taxon>Pseudomonadota</taxon>
        <taxon>Alphaproteobacteria</taxon>
        <taxon>Acetobacterales</taxon>
        <taxon>Acetobacteraceae</taxon>
        <taxon>Gluconacetobacter</taxon>
    </lineage>
</organism>
<evidence type="ECO:0000256" key="1">
    <source>
        <dbReference type="ARBA" id="ARBA00023277"/>
    </source>
</evidence>
<evidence type="ECO:0000256" key="2">
    <source>
        <dbReference type="HAMAP-Rule" id="MF_01270"/>
    </source>
</evidence>
<dbReference type="Pfam" id="PF03702">
    <property type="entry name" value="AnmK"/>
    <property type="match status" value="1"/>
</dbReference>
<dbReference type="InterPro" id="IPR005338">
    <property type="entry name" value="Anhydro_N_Ac-Mur_kinase"/>
</dbReference>
<name>A0A7W4IUY0_9PROT</name>
<dbReference type="GO" id="GO:0016773">
    <property type="term" value="F:phosphotransferase activity, alcohol group as acceptor"/>
    <property type="evidence" value="ECO:0007669"/>
    <property type="project" value="UniProtKB-UniRule"/>
</dbReference>
<dbReference type="UniPathway" id="UPA00544"/>
<dbReference type="RefSeq" id="WP_182987035.1">
    <property type="nucleotide sequence ID" value="NZ_JABEQD010000011.1"/>
</dbReference>
<dbReference type="GO" id="GO:0016301">
    <property type="term" value="F:kinase activity"/>
    <property type="evidence" value="ECO:0007669"/>
    <property type="project" value="UniProtKB-KW"/>
</dbReference>
<dbReference type="GO" id="GO:0097175">
    <property type="term" value="P:1,6-anhydro-N-acetyl-beta-muramic acid catabolic process"/>
    <property type="evidence" value="ECO:0007669"/>
    <property type="project" value="UniProtKB-UniRule"/>
</dbReference>
<evidence type="ECO:0000313" key="3">
    <source>
        <dbReference type="EMBL" id="MBB2169520.1"/>
    </source>
</evidence>
<dbReference type="GO" id="GO:0005524">
    <property type="term" value="F:ATP binding"/>
    <property type="evidence" value="ECO:0007669"/>
    <property type="project" value="UniProtKB-UniRule"/>
</dbReference>
<comment type="catalytic activity">
    <reaction evidence="2">
        <text>1,6-anhydro-N-acetyl-beta-muramate + ATP + H2O = N-acetyl-D-muramate 6-phosphate + ADP + H(+)</text>
        <dbReference type="Rhea" id="RHEA:24952"/>
        <dbReference type="ChEBI" id="CHEBI:15377"/>
        <dbReference type="ChEBI" id="CHEBI:15378"/>
        <dbReference type="ChEBI" id="CHEBI:30616"/>
        <dbReference type="ChEBI" id="CHEBI:58690"/>
        <dbReference type="ChEBI" id="CHEBI:58722"/>
        <dbReference type="ChEBI" id="CHEBI:456216"/>
        <dbReference type="EC" id="2.7.1.170"/>
    </reaction>
</comment>
<gene>
    <name evidence="2" type="primary">anmK</name>
    <name evidence="3" type="ORF">HLH36_14365</name>
</gene>
<proteinExistence type="inferred from homology"/>
<dbReference type="EMBL" id="JABEQD010000011">
    <property type="protein sequence ID" value="MBB2169520.1"/>
    <property type="molecule type" value="Genomic_DNA"/>
</dbReference>
<dbReference type="GO" id="GO:0006040">
    <property type="term" value="P:amino sugar metabolic process"/>
    <property type="evidence" value="ECO:0007669"/>
    <property type="project" value="InterPro"/>
</dbReference>
<comment type="similarity">
    <text evidence="2">Belongs to the anhydro-N-acetylmuramic acid kinase family.</text>
</comment>
<keyword evidence="2 3" id="KW-0418">Kinase</keyword>
<accession>A0A7W4IUY0</accession>
<reference evidence="3 4" key="1">
    <citation type="submission" date="2020-04" db="EMBL/GenBank/DDBJ databases">
        <title>Description of novel Gluconacetobacter.</title>
        <authorList>
            <person name="Sombolestani A."/>
        </authorList>
    </citation>
    <scope>NUCLEOTIDE SEQUENCE [LARGE SCALE GENOMIC DNA]</scope>
    <source>
        <strain evidence="3 4">LMG 27801</strain>
    </source>
</reference>
<dbReference type="InterPro" id="IPR043129">
    <property type="entry name" value="ATPase_NBD"/>
</dbReference>
<comment type="pathway">
    <text evidence="2">Amino-sugar metabolism; 1,6-anhydro-N-acetylmuramate degradation.</text>
</comment>
<dbReference type="Gene3D" id="3.30.420.40">
    <property type="match status" value="2"/>
</dbReference>
<dbReference type="PANTHER" id="PTHR30605">
    <property type="entry name" value="ANHYDRO-N-ACETYLMURAMIC ACID KINASE"/>
    <property type="match status" value="1"/>
</dbReference>
<dbReference type="Proteomes" id="UP000559860">
    <property type="component" value="Unassembled WGS sequence"/>
</dbReference>
<dbReference type="EC" id="2.7.1.170" evidence="2"/>
<keyword evidence="2" id="KW-0547">Nucleotide-binding</keyword>
<evidence type="ECO:0000313" key="4">
    <source>
        <dbReference type="Proteomes" id="UP000559860"/>
    </source>
</evidence>
<dbReference type="PANTHER" id="PTHR30605:SF0">
    <property type="entry name" value="ANHYDRO-N-ACETYLMURAMIC ACID KINASE"/>
    <property type="match status" value="1"/>
</dbReference>
<dbReference type="UniPathway" id="UPA00343"/>
<dbReference type="AlphaFoldDB" id="A0A7W4IUY0"/>
<sequence length="369" mass="38693">MIRVIGLMSGTSLDGVDAAAIETDGIMVGAVGPTTTVPFPPELRARTRAILDRAASLRADDPDLLAVEHDLTRLHVAAVRALDWPADLIGFHGQTILHRPEEHRSWQVGDAGLLAAETGVPVVHDFRSADLAAGGEGAPLVPVFHQALALGLEHPLAVLNIGGVANVSLIGAAGELLACDVGPGNALLDDWAMRHTGVPYDRDGALAKAGRADEAVLRDLMGDPFFRRPAPKSLDRLSFHRAMDLLAPLSPADGAATLAAFTVRAVAELPLPFAPRRWLVCGGGRHNPVLMEGLRQALGAAVEPVEAVGWNGDALEAQCFGFLAARAVRGLPLSFPGTTGVKRPVSGGRLEERGVPAAATRMLDLLRQG</sequence>
<comment type="caution">
    <text evidence="3">The sequence shown here is derived from an EMBL/GenBank/DDBJ whole genome shotgun (WGS) entry which is preliminary data.</text>
</comment>
<keyword evidence="4" id="KW-1185">Reference proteome</keyword>
<dbReference type="NCBIfam" id="NF007141">
    <property type="entry name" value="PRK09585.1-5"/>
    <property type="match status" value="1"/>
</dbReference>
<feature type="binding site" evidence="2">
    <location>
        <begin position="10"/>
        <end position="17"/>
    </location>
    <ligand>
        <name>ATP</name>
        <dbReference type="ChEBI" id="CHEBI:30616"/>
    </ligand>
</feature>
<comment type="function">
    <text evidence="2">Catalyzes the specific phosphorylation of 1,6-anhydro-N-acetylmuramic acid (anhMurNAc) with the simultaneous cleavage of the 1,6-anhydro ring, generating MurNAc-6-P. Is required for the utilization of anhMurNAc either imported from the medium or derived from its own cell wall murein, and thus plays a role in cell wall recycling.</text>
</comment>
<dbReference type="SUPFAM" id="SSF53067">
    <property type="entry name" value="Actin-like ATPase domain"/>
    <property type="match status" value="1"/>
</dbReference>
<keyword evidence="2 3" id="KW-0808">Transferase</keyword>
<dbReference type="GO" id="GO:0009254">
    <property type="term" value="P:peptidoglycan turnover"/>
    <property type="evidence" value="ECO:0007669"/>
    <property type="project" value="UniProtKB-UniRule"/>
</dbReference>
<keyword evidence="1 2" id="KW-0119">Carbohydrate metabolism</keyword>
<comment type="pathway">
    <text evidence="2">Cell wall biogenesis; peptidoglycan recycling.</text>
</comment>
<keyword evidence="2" id="KW-0067">ATP-binding</keyword>
<dbReference type="HAMAP" id="MF_01270">
    <property type="entry name" value="AnhMurNAc_kinase"/>
    <property type="match status" value="1"/>
</dbReference>
<protein>
    <recommendedName>
        <fullName evidence="2">Anhydro-N-acetylmuramic acid kinase</fullName>
        <ecNumber evidence="2">2.7.1.170</ecNumber>
    </recommendedName>
    <alternativeName>
        <fullName evidence="2">AnhMurNAc kinase</fullName>
    </alternativeName>
</protein>